<accession>A0A9E7GJA9</accession>
<sequence length="294" mass="31902">MAFSSFLFLLWMGMPAKSLLRPTPAKMARQLLTSSGAAEPGEHVVVGGALDARLRGRRRRRPRRGEDNEERVRELVVGVIKQLHAVVVGGASERVHGGASDGGGAVDCGSHAVERHVKGDVHEVALPGLQRAREVKQRAHAQRRVPSQAAGPGDGLGRRPARGGDRPGPAADEERHRDAGGYKQQDSEEADPKEQPLATRLQIECVTSGLRRAESAITHPWSLLSSGRERLGEGEEREAEVRVGVSEVSKAAARAFGEMSISCSMSWLLFCHPALPVLKIPICLHYRTLDRIRS</sequence>
<keyword evidence="2" id="KW-0732">Signal</keyword>
<dbReference type="AlphaFoldDB" id="A0A9E7GJA9"/>
<name>A0A9E7GJA9_9LILI</name>
<protein>
    <submittedName>
        <fullName evidence="3">Uncharacterized protein</fullName>
    </submittedName>
</protein>
<evidence type="ECO:0000256" key="1">
    <source>
        <dbReference type="SAM" id="MobiDB-lite"/>
    </source>
</evidence>
<gene>
    <name evidence="3" type="ORF">MUK42_23397</name>
</gene>
<reference evidence="3" key="1">
    <citation type="submission" date="2022-05" db="EMBL/GenBank/DDBJ databases">
        <title>The Musa troglodytarum L. genome provides insights into the mechanism of non-climacteric behaviour and enrichment of carotenoids.</title>
        <authorList>
            <person name="Wang J."/>
        </authorList>
    </citation>
    <scope>NUCLEOTIDE SEQUENCE</scope>
    <source>
        <tissue evidence="3">Leaf</tissue>
    </source>
</reference>
<dbReference type="EMBL" id="CP097508">
    <property type="protein sequence ID" value="URE13457.1"/>
    <property type="molecule type" value="Genomic_DNA"/>
</dbReference>
<keyword evidence="4" id="KW-1185">Reference proteome</keyword>
<organism evidence="3 4">
    <name type="scientific">Musa troglodytarum</name>
    <name type="common">fe'i banana</name>
    <dbReference type="NCBI Taxonomy" id="320322"/>
    <lineage>
        <taxon>Eukaryota</taxon>
        <taxon>Viridiplantae</taxon>
        <taxon>Streptophyta</taxon>
        <taxon>Embryophyta</taxon>
        <taxon>Tracheophyta</taxon>
        <taxon>Spermatophyta</taxon>
        <taxon>Magnoliopsida</taxon>
        <taxon>Liliopsida</taxon>
        <taxon>Zingiberales</taxon>
        <taxon>Musaceae</taxon>
        <taxon>Musa</taxon>
    </lineage>
</organism>
<evidence type="ECO:0000313" key="3">
    <source>
        <dbReference type="EMBL" id="URE13457.1"/>
    </source>
</evidence>
<proteinExistence type="predicted"/>
<feature type="signal peptide" evidence="2">
    <location>
        <begin position="1"/>
        <end position="18"/>
    </location>
</feature>
<feature type="region of interest" description="Disordered" evidence="1">
    <location>
        <begin position="134"/>
        <end position="199"/>
    </location>
</feature>
<evidence type="ECO:0000256" key="2">
    <source>
        <dbReference type="SAM" id="SignalP"/>
    </source>
</evidence>
<dbReference type="Proteomes" id="UP001055439">
    <property type="component" value="Chromosome 6"/>
</dbReference>
<evidence type="ECO:0000313" key="4">
    <source>
        <dbReference type="Proteomes" id="UP001055439"/>
    </source>
</evidence>
<feature type="chain" id="PRO_5038462851" evidence="2">
    <location>
        <begin position="19"/>
        <end position="294"/>
    </location>
</feature>